<dbReference type="Gene3D" id="3.40.50.1110">
    <property type="entry name" value="SGNH hydrolase"/>
    <property type="match status" value="1"/>
</dbReference>
<dbReference type="SUPFAM" id="SSF69318">
    <property type="entry name" value="Integrin alpha N-terminal domain"/>
    <property type="match status" value="2"/>
</dbReference>
<keyword evidence="1" id="KW-0732">Signal</keyword>
<dbReference type="SUPFAM" id="SSF52266">
    <property type="entry name" value="SGNH hydrolase"/>
    <property type="match status" value="1"/>
</dbReference>
<dbReference type="InterPro" id="IPR028994">
    <property type="entry name" value="Integrin_alpha_N"/>
</dbReference>
<evidence type="ECO:0000313" key="4">
    <source>
        <dbReference type="EMBL" id="KAK4112446.1"/>
    </source>
</evidence>
<feature type="domain" description="SGNH hydrolase-type esterase" evidence="3">
    <location>
        <begin position="41"/>
        <end position="218"/>
    </location>
</feature>
<proteinExistence type="predicted"/>
<accession>A0AAN6YRZ3</accession>
<dbReference type="InterPro" id="IPR051532">
    <property type="entry name" value="Ester_Hydrolysis_Enzymes"/>
</dbReference>
<feature type="region of interest" description="Disordered" evidence="2">
    <location>
        <begin position="1"/>
        <end position="26"/>
    </location>
</feature>
<dbReference type="Pfam" id="PF13472">
    <property type="entry name" value="Lipase_GDSL_2"/>
    <property type="match status" value="1"/>
</dbReference>
<dbReference type="Proteomes" id="UP001302812">
    <property type="component" value="Unassembled WGS sequence"/>
</dbReference>
<evidence type="ECO:0000256" key="1">
    <source>
        <dbReference type="ARBA" id="ARBA00022729"/>
    </source>
</evidence>
<organism evidence="4 5">
    <name type="scientific">Canariomyces notabilis</name>
    <dbReference type="NCBI Taxonomy" id="2074819"/>
    <lineage>
        <taxon>Eukaryota</taxon>
        <taxon>Fungi</taxon>
        <taxon>Dikarya</taxon>
        <taxon>Ascomycota</taxon>
        <taxon>Pezizomycotina</taxon>
        <taxon>Sordariomycetes</taxon>
        <taxon>Sordariomycetidae</taxon>
        <taxon>Sordariales</taxon>
        <taxon>Chaetomiaceae</taxon>
        <taxon>Canariomyces</taxon>
    </lineage>
</organism>
<dbReference type="PANTHER" id="PTHR30383:SF31">
    <property type="entry name" value="SGNH HYDROLASE-TYPE ESTERASE DOMAIN-CONTAINING PROTEIN-RELATED"/>
    <property type="match status" value="1"/>
</dbReference>
<dbReference type="PANTHER" id="PTHR30383">
    <property type="entry name" value="THIOESTERASE 1/PROTEASE 1/LYSOPHOSPHOLIPASE L1"/>
    <property type="match status" value="1"/>
</dbReference>
<feature type="region of interest" description="Disordered" evidence="2">
    <location>
        <begin position="238"/>
        <end position="279"/>
    </location>
</feature>
<comment type="caution">
    <text evidence="4">The sequence shown here is derived from an EMBL/GenBank/DDBJ whole genome shotgun (WGS) entry which is preliminary data.</text>
</comment>
<dbReference type="EMBL" id="MU853342">
    <property type="protein sequence ID" value="KAK4112446.1"/>
    <property type="molecule type" value="Genomic_DNA"/>
</dbReference>
<evidence type="ECO:0000256" key="2">
    <source>
        <dbReference type="SAM" id="MobiDB-lite"/>
    </source>
</evidence>
<evidence type="ECO:0000313" key="5">
    <source>
        <dbReference type="Proteomes" id="UP001302812"/>
    </source>
</evidence>
<evidence type="ECO:0000259" key="3">
    <source>
        <dbReference type="Pfam" id="PF13472"/>
    </source>
</evidence>
<dbReference type="GO" id="GO:0004622">
    <property type="term" value="F:phosphatidylcholine lysophospholipase activity"/>
    <property type="evidence" value="ECO:0007669"/>
    <property type="project" value="TreeGrafter"/>
</dbReference>
<dbReference type="GeneID" id="89935710"/>
<dbReference type="InterPro" id="IPR013830">
    <property type="entry name" value="SGNH_hydro"/>
</dbReference>
<protein>
    <submittedName>
        <fullName evidence="4">Carbohydrate esterase family 3 protein</fullName>
    </submittedName>
</protein>
<keyword evidence="5" id="KW-1185">Reference proteome</keyword>
<sequence length="868" mass="94163">MPAGNGPVTEYPEDESGGGSGNDTNTFSKRAEDFYLRILPLGASITQGLSSSDGNGYRKPLRDYLRYEGWKVNMVGTKQDGNMADNDNEGHPGAWVHQVREKLPNVANLKPNLVLINAGTNDCQNLQDPKRTATNMAGMIDEIYQRWPDTTVILSTLVRSGSTNASIVSCTAAVSQEYRQLVYNKYRGYRITLANIHDAIQLNQIADGIHPNDDGYRLFAAVWAAAIDRVARKIKPPVNDGTVDDTQTGGSNGNTCKKVAGNAKGPFKTQQGSGEDDGNYVHNRVERGSIATISKDILPQGAAGTVPDYVYFANIVKGDPNAPRDASLDDIIIAKPDPDGTINWVFRQNLGSGGSFSTDKDLDVDSNCGSENSDGLDDFFCITPNAGVWASLNQGGNPPNFKNIGQIVGESDRTGQEVRMADIDGDGRVDLCFVADGQPVRCSRNGGRGDEHFWQGFQTEGGIREQVFARTGNTMRVWLGDLNGDYRADYMYIGDNGNVDTFINQRGHGKGIVPEWRSAGLTHPGQADTGITGNIKFGRIYGSNRLDYIYLREADDHYEVRVWENTGRGGTKRKADGNFYCDMTGSGSDDYVWIYYDGKLDQVNLNIHSPPNWGHNLNISLSVPGPRTGIHLADWDGDGKCDVLVQNKASGALTLYRNDWQSGRDTITFTNRGVVAETGCNQGWGVGIFDRGMRIADIDGDGRADPICIETSGRMTAWLNRASGLFNAGQIKFAEGWDRANLRFADVENSGRADIIWMNKYTGAGRVFTNNGFKGPGGGGGGSSFSWTDRGVLYSGVDRGECLYFANIGGLGRADLHQILDPGTNTAQTHMNTCEGGGGGDDGAVSKSPVIPTKRGRCRCASKWIIPE</sequence>
<gene>
    <name evidence="4" type="ORF">N656DRAFT_709315</name>
</gene>
<reference evidence="4" key="2">
    <citation type="submission" date="2023-05" db="EMBL/GenBank/DDBJ databases">
        <authorList>
            <consortium name="Lawrence Berkeley National Laboratory"/>
            <person name="Steindorff A."/>
            <person name="Hensen N."/>
            <person name="Bonometti L."/>
            <person name="Westerberg I."/>
            <person name="Brannstrom I.O."/>
            <person name="Guillou S."/>
            <person name="Cros-Aarteil S."/>
            <person name="Calhoun S."/>
            <person name="Haridas S."/>
            <person name="Kuo A."/>
            <person name="Mondo S."/>
            <person name="Pangilinan J."/>
            <person name="Riley R."/>
            <person name="Labutti K."/>
            <person name="Andreopoulos B."/>
            <person name="Lipzen A."/>
            <person name="Chen C."/>
            <person name="Yanf M."/>
            <person name="Daum C."/>
            <person name="Ng V."/>
            <person name="Clum A."/>
            <person name="Ohm R."/>
            <person name="Martin F."/>
            <person name="Silar P."/>
            <person name="Natvig D."/>
            <person name="Lalanne C."/>
            <person name="Gautier V."/>
            <person name="Ament-Velasquez S.L."/>
            <person name="Kruys A."/>
            <person name="Hutchinson M.I."/>
            <person name="Powell A.J."/>
            <person name="Barry K."/>
            <person name="Miller A.N."/>
            <person name="Grigoriev I.V."/>
            <person name="Debuchy R."/>
            <person name="Gladieux P."/>
            <person name="Thoren M.H."/>
            <person name="Johannesson H."/>
        </authorList>
    </citation>
    <scope>NUCLEOTIDE SEQUENCE</scope>
    <source>
        <strain evidence="4">CBS 508.74</strain>
    </source>
</reference>
<reference evidence="4" key="1">
    <citation type="journal article" date="2023" name="Mol. Phylogenet. Evol.">
        <title>Genome-scale phylogeny and comparative genomics of the fungal order Sordariales.</title>
        <authorList>
            <person name="Hensen N."/>
            <person name="Bonometti L."/>
            <person name="Westerberg I."/>
            <person name="Brannstrom I.O."/>
            <person name="Guillou S."/>
            <person name="Cros-Aarteil S."/>
            <person name="Calhoun S."/>
            <person name="Haridas S."/>
            <person name="Kuo A."/>
            <person name="Mondo S."/>
            <person name="Pangilinan J."/>
            <person name="Riley R."/>
            <person name="LaButti K."/>
            <person name="Andreopoulos B."/>
            <person name="Lipzen A."/>
            <person name="Chen C."/>
            <person name="Yan M."/>
            <person name="Daum C."/>
            <person name="Ng V."/>
            <person name="Clum A."/>
            <person name="Steindorff A."/>
            <person name="Ohm R.A."/>
            <person name="Martin F."/>
            <person name="Silar P."/>
            <person name="Natvig D.O."/>
            <person name="Lalanne C."/>
            <person name="Gautier V."/>
            <person name="Ament-Velasquez S.L."/>
            <person name="Kruys A."/>
            <person name="Hutchinson M.I."/>
            <person name="Powell A.J."/>
            <person name="Barry K."/>
            <person name="Miller A.N."/>
            <person name="Grigoriev I.V."/>
            <person name="Debuchy R."/>
            <person name="Gladieux P."/>
            <person name="Hiltunen Thoren M."/>
            <person name="Johannesson H."/>
        </authorList>
    </citation>
    <scope>NUCLEOTIDE SEQUENCE</scope>
    <source>
        <strain evidence="4">CBS 508.74</strain>
    </source>
</reference>
<dbReference type="AlphaFoldDB" id="A0AAN6YRZ3"/>
<dbReference type="RefSeq" id="XP_064670016.1">
    <property type="nucleotide sequence ID" value="XM_064811585.1"/>
</dbReference>
<dbReference type="InterPro" id="IPR013517">
    <property type="entry name" value="FG-GAP"/>
</dbReference>
<dbReference type="InterPro" id="IPR036514">
    <property type="entry name" value="SGNH_hydro_sf"/>
</dbReference>
<dbReference type="Pfam" id="PF13517">
    <property type="entry name" value="FG-GAP_3"/>
    <property type="match status" value="2"/>
</dbReference>
<feature type="compositionally biased region" description="Polar residues" evidence="2">
    <location>
        <begin position="244"/>
        <end position="255"/>
    </location>
</feature>
<name>A0AAN6YRZ3_9PEZI</name>